<dbReference type="GO" id="GO:0043130">
    <property type="term" value="F:ubiquitin binding"/>
    <property type="evidence" value="ECO:0007669"/>
    <property type="project" value="InterPro"/>
</dbReference>
<dbReference type="SMART" id="SM00546">
    <property type="entry name" value="CUE"/>
    <property type="match status" value="1"/>
</dbReference>
<name>R9AXN5_WALI9</name>
<keyword evidence="3" id="KW-1185">Reference proteome</keyword>
<evidence type="ECO:0000313" key="2">
    <source>
        <dbReference type="EMBL" id="EOR04851.1"/>
    </source>
</evidence>
<accession>R9AXN5</accession>
<dbReference type="KEGG" id="wic:J056_000200"/>
<reference evidence="3" key="1">
    <citation type="journal article" date="2013" name="BMC Genomics">
        <title>Genome and transcriptome sequencing of the halophilic fungus Wallemia ichthyophaga: haloadaptations present and absent.</title>
        <authorList>
            <person name="Zajc J."/>
            <person name="Liu Y."/>
            <person name="Dai W."/>
            <person name="Yang Z."/>
            <person name="Hu J."/>
            <person name="Gostincar C."/>
            <person name="Gunde-Cimerman N."/>
        </authorList>
    </citation>
    <scope>NUCLEOTIDE SEQUENCE [LARGE SCALE GENOMIC DNA]</scope>
    <source>
        <strain evidence="3">EXF-994 / CBS 113033</strain>
    </source>
</reference>
<dbReference type="PROSITE" id="PS51140">
    <property type="entry name" value="CUE"/>
    <property type="match status" value="1"/>
</dbReference>
<evidence type="ECO:0000313" key="3">
    <source>
        <dbReference type="Proteomes" id="UP000014064"/>
    </source>
</evidence>
<evidence type="ECO:0000259" key="1">
    <source>
        <dbReference type="PROSITE" id="PS51140"/>
    </source>
</evidence>
<dbReference type="eggNOG" id="ENOG502S6YF">
    <property type="taxonomic scope" value="Eukaryota"/>
</dbReference>
<dbReference type="Gene3D" id="1.10.8.10">
    <property type="entry name" value="DNA helicase RuvA subunit, C-terminal domain"/>
    <property type="match status" value="1"/>
</dbReference>
<dbReference type="STRING" id="1299270.R9AXN5"/>
<dbReference type="RefSeq" id="XP_009265873.1">
    <property type="nucleotide sequence ID" value="XM_009267598.1"/>
</dbReference>
<dbReference type="GeneID" id="20373152"/>
<protein>
    <recommendedName>
        <fullName evidence="1">CUE domain-containing protein</fullName>
    </recommendedName>
</protein>
<feature type="domain" description="CUE" evidence="1">
    <location>
        <begin position="43"/>
        <end position="86"/>
    </location>
</feature>
<dbReference type="Pfam" id="PF02845">
    <property type="entry name" value="CUE"/>
    <property type="match status" value="1"/>
</dbReference>
<dbReference type="InterPro" id="IPR003892">
    <property type="entry name" value="CUE"/>
</dbReference>
<dbReference type="AlphaFoldDB" id="R9AXN5"/>
<sequence>MEDLFSILIAVGAIYGFYRWFNSSTAPASSSSSSSNGGGLSNIRQADVQALRTLFPQIDNSALVYDLMETRSIERTAENVLRRGRLTTPPYGFQLPSHLVVEPLSESLPNNTGNSTSSTKDTHKNLIKKYNLEDKDVDSINVNNGWGTTTGERDRQFKERKAKMILEARRKLIDKKKREVA</sequence>
<proteinExistence type="predicted"/>
<dbReference type="OMA" id="RRDIMWD"/>
<dbReference type="HOGENOM" id="CLU_083690_0_0_1"/>
<dbReference type="CDD" id="cd14424">
    <property type="entry name" value="CUE_Cue1p_like"/>
    <property type="match status" value="1"/>
</dbReference>
<dbReference type="EMBL" id="KE007224">
    <property type="protein sequence ID" value="EOR04851.1"/>
    <property type="molecule type" value="Genomic_DNA"/>
</dbReference>
<gene>
    <name evidence="2" type="ORF">J056_000200</name>
</gene>
<dbReference type="OrthoDB" id="3824970at2759"/>
<dbReference type="Proteomes" id="UP000014064">
    <property type="component" value="Unassembled WGS sequence"/>
</dbReference>
<organism evidence="2 3">
    <name type="scientific">Wallemia ichthyophaga (strain EXF-994 / CBS 113033)</name>
    <dbReference type="NCBI Taxonomy" id="1299270"/>
    <lineage>
        <taxon>Eukaryota</taxon>
        <taxon>Fungi</taxon>
        <taxon>Dikarya</taxon>
        <taxon>Basidiomycota</taxon>
        <taxon>Wallemiomycotina</taxon>
        <taxon>Wallemiomycetes</taxon>
        <taxon>Wallemiales</taxon>
        <taxon>Wallemiaceae</taxon>
        <taxon>Wallemia</taxon>
    </lineage>
</organism>